<feature type="transmembrane region" description="Helical" evidence="1">
    <location>
        <begin position="39"/>
        <end position="59"/>
    </location>
</feature>
<dbReference type="EMBL" id="BAABIS010000001">
    <property type="protein sequence ID" value="GAA4884463.1"/>
    <property type="molecule type" value="Genomic_DNA"/>
</dbReference>
<sequence>MTNVPHSRPVRPWRRGLRRALGAERNELARPEDRARSRAGLLATIGTGLALVLGVTVAWSHFDSAEHRAAAASSRLHRLDALLLTATSTTADRTTAVAARYQAAATWTYPAGQQRTGTVNLSHRARAGSTVDVWADDTGRLTAAPPSTADLFSRAVIVGLLAIGLLFVLIASGLVLRLRSLDHRADTAWQRAWAELEPVWTGRAARQPGTDGPRSS</sequence>
<evidence type="ECO:0008006" key="4">
    <source>
        <dbReference type="Google" id="ProtNLM"/>
    </source>
</evidence>
<dbReference type="RefSeq" id="WP_345701540.1">
    <property type="nucleotide sequence ID" value="NZ_BAABIS010000001.1"/>
</dbReference>
<feature type="transmembrane region" description="Helical" evidence="1">
    <location>
        <begin position="155"/>
        <end position="176"/>
    </location>
</feature>
<proteinExistence type="predicted"/>
<accession>A0ABP9EQT1</accession>
<keyword evidence="1" id="KW-1133">Transmembrane helix</keyword>
<dbReference type="Proteomes" id="UP001501752">
    <property type="component" value="Unassembled WGS sequence"/>
</dbReference>
<reference evidence="3" key="1">
    <citation type="journal article" date="2019" name="Int. J. Syst. Evol. Microbiol.">
        <title>The Global Catalogue of Microorganisms (GCM) 10K type strain sequencing project: providing services to taxonomists for standard genome sequencing and annotation.</title>
        <authorList>
            <consortium name="The Broad Institute Genomics Platform"/>
            <consortium name="The Broad Institute Genome Sequencing Center for Infectious Disease"/>
            <person name="Wu L."/>
            <person name="Ma J."/>
        </authorList>
    </citation>
    <scope>NUCLEOTIDE SEQUENCE [LARGE SCALE GENOMIC DNA]</scope>
    <source>
        <strain evidence="3">JCM 13006</strain>
    </source>
</reference>
<dbReference type="InterPro" id="IPR039708">
    <property type="entry name" value="MT1774/Rv1733c-like"/>
</dbReference>
<keyword evidence="1" id="KW-0812">Transmembrane</keyword>
<gene>
    <name evidence="2" type="ORF">GCM10023235_76650</name>
</gene>
<keyword evidence="1" id="KW-0472">Membrane</keyword>
<keyword evidence="3" id="KW-1185">Reference proteome</keyword>
<comment type="caution">
    <text evidence="2">The sequence shown here is derived from an EMBL/GenBank/DDBJ whole genome shotgun (WGS) entry which is preliminary data.</text>
</comment>
<evidence type="ECO:0000313" key="3">
    <source>
        <dbReference type="Proteomes" id="UP001501752"/>
    </source>
</evidence>
<organism evidence="2 3">
    <name type="scientific">Kitasatospora terrestris</name>
    <dbReference type="NCBI Taxonomy" id="258051"/>
    <lineage>
        <taxon>Bacteria</taxon>
        <taxon>Bacillati</taxon>
        <taxon>Actinomycetota</taxon>
        <taxon>Actinomycetes</taxon>
        <taxon>Kitasatosporales</taxon>
        <taxon>Streptomycetaceae</taxon>
        <taxon>Kitasatospora</taxon>
    </lineage>
</organism>
<dbReference type="PANTHER" id="PTHR42305">
    <property type="entry name" value="MEMBRANE PROTEIN RV1733C-RELATED"/>
    <property type="match status" value="1"/>
</dbReference>
<name>A0ABP9EQT1_9ACTN</name>
<evidence type="ECO:0000256" key="1">
    <source>
        <dbReference type="SAM" id="Phobius"/>
    </source>
</evidence>
<dbReference type="PANTHER" id="PTHR42305:SF1">
    <property type="entry name" value="MEMBRANE PROTEIN RV1733C-RELATED"/>
    <property type="match status" value="1"/>
</dbReference>
<evidence type="ECO:0000313" key="2">
    <source>
        <dbReference type="EMBL" id="GAA4884463.1"/>
    </source>
</evidence>
<protein>
    <recommendedName>
        <fullName evidence="4">Transmembrane protein</fullName>
    </recommendedName>
</protein>